<keyword evidence="2 5" id="KW-0028">Amino-acid biosynthesis</keyword>
<evidence type="ECO:0000313" key="7">
    <source>
        <dbReference type="Proteomes" id="UP000014136"/>
    </source>
</evidence>
<dbReference type="GO" id="GO:0030170">
    <property type="term" value="F:pyridoxal phosphate binding"/>
    <property type="evidence" value="ECO:0007669"/>
    <property type="project" value="InterPro"/>
</dbReference>
<organism evidence="6 7">
    <name type="scientific">Enterococcus saccharolyticus subsp. saccharolyticus ATCC 43076</name>
    <dbReference type="NCBI Taxonomy" id="1139996"/>
    <lineage>
        <taxon>Bacteria</taxon>
        <taxon>Bacillati</taxon>
        <taxon>Bacillota</taxon>
        <taxon>Bacilli</taxon>
        <taxon>Lactobacillales</taxon>
        <taxon>Enterococcaceae</taxon>
        <taxon>Enterococcus</taxon>
    </lineage>
</organism>
<accession>S0J8A4</accession>
<comment type="cofactor">
    <cofactor evidence="5">
        <name>pyridoxal 5'-phosphate</name>
        <dbReference type="ChEBI" id="CHEBI:597326"/>
    </cofactor>
    <text evidence="5">Binds 1 pyridoxal phosphate per subunit.</text>
</comment>
<dbReference type="Gene3D" id="3.40.640.10">
    <property type="entry name" value="Type I PLP-dependent aspartate aminotransferase-like (Major domain)"/>
    <property type="match status" value="1"/>
</dbReference>
<evidence type="ECO:0000256" key="2">
    <source>
        <dbReference type="ARBA" id="ARBA00022605"/>
    </source>
</evidence>
<dbReference type="InterPro" id="IPR004636">
    <property type="entry name" value="AcOrn/SuccOrn_fam"/>
</dbReference>
<dbReference type="PANTHER" id="PTHR11986:SF79">
    <property type="entry name" value="ACETYLORNITHINE AMINOTRANSFERASE, MITOCHONDRIAL"/>
    <property type="match status" value="1"/>
</dbReference>
<dbReference type="UniPathway" id="UPA00068">
    <property type="reaction ID" value="UER00109"/>
</dbReference>
<keyword evidence="7" id="KW-1185">Reference proteome</keyword>
<comment type="subcellular location">
    <subcellularLocation>
        <location evidence="5">Cytoplasm</location>
    </subcellularLocation>
</comment>
<feature type="modified residue" description="N6-(pyridoxal phosphate)lysine" evidence="5">
    <location>
        <position position="238"/>
    </location>
</feature>
<feature type="binding site" evidence="5">
    <location>
        <begin position="209"/>
        <end position="212"/>
    </location>
    <ligand>
        <name>pyridoxal 5'-phosphate</name>
        <dbReference type="ChEBI" id="CHEBI:597326"/>
    </ligand>
</feature>
<dbReference type="GO" id="GO:0005737">
    <property type="term" value="C:cytoplasm"/>
    <property type="evidence" value="ECO:0007669"/>
    <property type="project" value="UniProtKB-SubCell"/>
</dbReference>
<dbReference type="InterPro" id="IPR005814">
    <property type="entry name" value="Aminotrans_3"/>
</dbReference>
<dbReference type="Pfam" id="PF00202">
    <property type="entry name" value="Aminotran_3"/>
    <property type="match status" value="1"/>
</dbReference>
<dbReference type="Gene3D" id="3.90.1150.10">
    <property type="entry name" value="Aspartate Aminotransferase, domain 1"/>
    <property type="match status" value="1"/>
</dbReference>
<dbReference type="PROSITE" id="PS00600">
    <property type="entry name" value="AA_TRANSFER_CLASS_3"/>
    <property type="match status" value="1"/>
</dbReference>
<comment type="similarity">
    <text evidence="5">Belongs to the class-III pyridoxal-phosphate-dependent aminotransferase family. ArgD subfamily.</text>
</comment>
<dbReference type="GO" id="GO:0003992">
    <property type="term" value="F:N2-acetyl-L-ornithine:2-oxoglutarate 5-aminotransferase activity"/>
    <property type="evidence" value="ECO:0007669"/>
    <property type="project" value="UniProtKB-UniRule"/>
</dbReference>
<name>S0J8A4_9ENTE</name>
<feature type="binding site" evidence="5">
    <location>
        <position position="266"/>
    </location>
    <ligand>
        <name>N(2)-acetyl-L-ornithine</name>
        <dbReference type="ChEBI" id="CHEBI:57805"/>
    </ligand>
</feature>
<keyword evidence="1 5" id="KW-0032">Aminotransferase</keyword>
<keyword evidence="4 5" id="KW-0663">Pyridoxal phosphate</keyword>
<comment type="catalytic activity">
    <reaction evidence="5">
        <text>N(2)-acetyl-L-ornithine + 2-oxoglutarate = N-acetyl-L-glutamate 5-semialdehyde + L-glutamate</text>
        <dbReference type="Rhea" id="RHEA:18049"/>
        <dbReference type="ChEBI" id="CHEBI:16810"/>
        <dbReference type="ChEBI" id="CHEBI:29123"/>
        <dbReference type="ChEBI" id="CHEBI:29985"/>
        <dbReference type="ChEBI" id="CHEBI:57805"/>
        <dbReference type="EC" id="2.6.1.11"/>
    </reaction>
</comment>
<dbReference type="InterPro" id="IPR015424">
    <property type="entry name" value="PyrdxlP-dep_Trfase"/>
</dbReference>
<keyword evidence="5" id="KW-0963">Cytoplasm</keyword>
<dbReference type="OrthoDB" id="9807885at2"/>
<comment type="caution">
    <text evidence="6">The sequence shown here is derived from an EMBL/GenBank/DDBJ whole genome shotgun (WGS) entry which is preliminary data.</text>
</comment>
<dbReference type="InterPro" id="IPR015422">
    <property type="entry name" value="PyrdxlP-dep_Trfase_small"/>
</dbReference>
<dbReference type="PATRIC" id="fig|1139996.3.peg.1643"/>
<protein>
    <recommendedName>
        <fullName evidence="5">Acetylornithine aminotransferase</fullName>
        <shortName evidence="5">ACOAT</shortName>
        <ecNumber evidence="5">2.6.1.11</ecNumber>
    </recommendedName>
</protein>
<dbReference type="HAMAP" id="MF_01107">
    <property type="entry name" value="ArgD_aminotrans_3"/>
    <property type="match status" value="1"/>
</dbReference>
<dbReference type="GO" id="GO:0006526">
    <property type="term" value="P:L-arginine biosynthetic process"/>
    <property type="evidence" value="ECO:0007669"/>
    <property type="project" value="UniProtKB-UniRule"/>
</dbReference>
<proteinExistence type="inferred from homology"/>
<evidence type="ECO:0000256" key="1">
    <source>
        <dbReference type="ARBA" id="ARBA00022576"/>
    </source>
</evidence>
<dbReference type="NCBIfam" id="TIGR00707">
    <property type="entry name" value="argD"/>
    <property type="match status" value="1"/>
</dbReference>
<dbReference type="eggNOG" id="COG4992">
    <property type="taxonomic scope" value="Bacteria"/>
</dbReference>
<dbReference type="FunFam" id="3.40.640.10:FF:000004">
    <property type="entry name" value="Acetylornithine aminotransferase"/>
    <property type="match status" value="1"/>
</dbReference>
<dbReference type="NCBIfam" id="NF002325">
    <property type="entry name" value="PRK01278.1"/>
    <property type="match status" value="1"/>
</dbReference>
<dbReference type="CDD" id="cd00610">
    <property type="entry name" value="OAT_like"/>
    <property type="match status" value="1"/>
</dbReference>
<dbReference type="PANTHER" id="PTHR11986">
    <property type="entry name" value="AMINOTRANSFERASE CLASS III"/>
    <property type="match status" value="1"/>
</dbReference>
<comment type="subunit">
    <text evidence="5">Homodimer.</text>
</comment>
<evidence type="ECO:0000313" key="6">
    <source>
        <dbReference type="EMBL" id="EOT28507.1"/>
    </source>
</evidence>
<dbReference type="NCBIfam" id="NF002797">
    <property type="entry name" value="PRK02936.1"/>
    <property type="match status" value="1"/>
</dbReference>
<evidence type="ECO:0000256" key="4">
    <source>
        <dbReference type="ARBA" id="ARBA00022898"/>
    </source>
</evidence>
<dbReference type="RefSeq" id="WP_016175447.1">
    <property type="nucleotide sequence ID" value="NZ_KE136389.1"/>
</dbReference>
<feature type="binding site" evidence="5">
    <location>
        <position position="124"/>
    </location>
    <ligand>
        <name>pyridoxal 5'-phosphate</name>
        <dbReference type="ChEBI" id="CHEBI:597326"/>
    </ligand>
</feature>
<dbReference type="AlphaFoldDB" id="S0J8A4"/>
<dbReference type="Proteomes" id="UP000014136">
    <property type="component" value="Unassembled WGS sequence"/>
</dbReference>
<dbReference type="GO" id="GO:0042802">
    <property type="term" value="F:identical protein binding"/>
    <property type="evidence" value="ECO:0007669"/>
    <property type="project" value="TreeGrafter"/>
</dbReference>
<feature type="binding site" evidence="5">
    <location>
        <position position="127"/>
    </location>
    <ligand>
        <name>N(2)-acetyl-L-ornithine</name>
        <dbReference type="ChEBI" id="CHEBI:57805"/>
    </ligand>
</feature>
<dbReference type="InterPro" id="IPR049704">
    <property type="entry name" value="Aminotrans_3_PPA_site"/>
</dbReference>
<feature type="binding site" evidence="5">
    <location>
        <position position="267"/>
    </location>
    <ligand>
        <name>pyridoxal 5'-phosphate</name>
        <dbReference type="ChEBI" id="CHEBI:597326"/>
    </ligand>
</feature>
<dbReference type="HOGENOM" id="CLU_016922_10_1_9"/>
<keyword evidence="3 5" id="KW-0808">Transferase</keyword>
<comment type="miscellaneous">
    <text evidence="5">May also have succinyldiaminopimelate aminotransferase activity, thus carrying out the corresponding step in lysine biosynthesis.</text>
</comment>
<sequence>MIVGNYLFSNYARKPFEIMEGDGCYVTDNQGKTYLDFTSGIGVMNLGYNQPKLNQVLAEQAQKIWHTPNLYDNHLQEIVAEKLIQNKDYLAFFCNSGAEANEAAIKLARKATGKSQIITFTNSFHGRTYGAMSATGQPSIHAGFEPLVPGFVYVPYNDFAALEAEVTDQTAAIMLELIQGEGGVTVADSEWIQQIATLCQEKNILLVIDEVQTGIGRTGSLFAFEQFQVTPDIFTLAKGLGNGFPVGAMLGKTELGEHFGPGSHGTTFGGNKLGMAVASEILEELSSELLVASQQRSQQLFSGLAEIKSDKIREIRGKGLMIGIELDPEVSVNDILEALEIEGLLALRAGTNTLRLLPPLTISEAEITLGVEKLKKVFTK</sequence>
<dbReference type="InterPro" id="IPR015421">
    <property type="entry name" value="PyrdxlP-dep_Trfase_major"/>
</dbReference>
<evidence type="ECO:0000256" key="3">
    <source>
        <dbReference type="ARBA" id="ARBA00022679"/>
    </source>
</evidence>
<evidence type="ECO:0000256" key="5">
    <source>
        <dbReference type="HAMAP-Rule" id="MF_01107"/>
    </source>
</evidence>
<gene>
    <name evidence="5" type="primary">argD</name>
    <name evidence="6" type="ORF">OMQ_01656</name>
</gene>
<feature type="binding site" evidence="5">
    <location>
        <begin position="97"/>
        <end position="98"/>
    </location>
    <ligand>
        <name>pyridoxal 5'-phosphate</name>
        <dbReference type="ChEBI" id="CHEBI:597326"/>
    </ligand>
</feature>
<keyword evidence="5" id="KW-0055">Arginine biosynthesis</keyword>
<comment type="pathway">
    <text evidence="5">Amino-acid biosynthesis; L-arginine biosynthesis; N(2)-acetyl-L-ornithine from L-glutamate: step 4/4.</text>
</comment>
<dbReference type="STRING" id="41997.RV16_GL000782"/>
<dbReference type="PIRSF" id="PIRSF000521">
    <property type="entry name" value="Transaminase_4ab_Lys_Orn"/>
    <property type="match status" value="1"/>
</dbReference>
<reference evidence="6 7" key="1">
    <citation type="submission" date="2013-03" db="EMBL/GenBank/DDBJ databases">
        <title>The Genome Sequence of Enterococcus saccharolyticus ATCC_43076 (Illumina only assembly).</title>
        <authorList>
            <consortium name="The Broad Institute Genomics Platform"/>
            <consortium name="The Broad Institute Genome Sequencing Center for Infectious Disease"/>
            <person name="Earl A."/>
            <person name="Russ C."/>
            <person name="Gilmore M."/>
            <person name="Surin D."/>
            <person name="Walker B."/>
            <person name="Young S."/>
            <person name="Zeng Q."/>
            <person name="Gargeya S."/>
            <person name="Fitzgerald M."/>
            <person name="Haas B."/>
            <person name="Abouelleil A."/>
            <person name="Allen A.W."/>
            <person name="Alvarado L."/>
            <person name="Arachchi H.M."/>
            <person name="Berlin A.M."/>
            <person name="Chapman S.B."/>
            <person name="Gainer-Dewar J."/>
            <person name="Goldberg J."/>
            <person name="Griggs A."/>
            <person name="Gujja S."/>
            <person name="Hansen M."/>
            <person name="Howarth C."/>
            <person name="Imamovic A."/>
            <person name="Ireland A."/>
            <person name="Larimer J."/>
            <person name="McCowan C."/>
            <person name="Murphy C."/>
            <person name="Pearson M."/>
            <person name="Poon T.W."/>
            <person name="Priest M."/>
            <person name="Roberts A."/>
            <person name="Saif S."/>
            <person name="Shea T."/>
            <person name="Sisk P."/>
            <person name="Sykes S."/>
            <person name="Wortman J."/>
            <person name="Nusbaum C."/>
            <person name="Birren B."/>
        </authorList>
    </citation>
    <scope>NUCLEOTIDE SEQUENCE [LARGE SCALE GENOMIC DNA]</scope>
    <source>
        <strain evidence="6 7">ATCC 43076</strain>
    </source>
</reference>
<dbReference type="InterPro" id="IPR050103">
    <property type="entry name" value="Class-III_PLP-dep_AT"/>
</dbReference>
<dbReference type="EC" id="2.6.1.11" evidence="5"/>
<dbReference type="EMBL" id="AHYT01000006">
    <property type="protein sequence ID" value="EOT28507.1"/>
    <property type="molecule type" value="Genomic_DNA"/>
</dbReference>
<dbReference type="SUPFAM" id="SSF53383">
    <property type="entry name" value="PLP-dependent transferases"/>
    <property type="match status" value="1"/>
</dbReference>